<evidence type="ECO:0000313" key="2">
    <source>
        <dbReference type="EMBL" id="STY99195.1"/>
    </source>
</evidence>
<dbReference type="PANTHER" id="PTHR34817">
    <property type="entry name" value="NUCLEOTIDYLTRANSFERASE"/>
    <property type="match status" value="1"/>
</dbReference>
<dbReference type="RefSeq" id="WP_062498899.1">
    <property type="nucleotide sequence ID" value="NZ_MXAN01000015.1"/>
</dbReference>
<gene>
    <name evidence="1" type="ORF">B5J94_03445</name>
    <name evidence="2" type="ORF">NCTC7911_00568</name>
</gene>
<dbReference type="AlphaFoldDB" id="A0A1V4H279"/>
<evidence type="ECO:0000313" key="3">
    <source>
        <dbReference type="Proteomes" id="UP000191025"/>
    </source>
</evidence>
<organism evidence="1 3">
    <name type="scientific">Moraxella lacunata</name>
    <dbReference type="NCBI Taxonomy" id="477"/>
    <lineage>
        <taxon>Bacteria</taxon>
        <taxon>Pseudomonadati</taxon>
        <taxon>Pseudomonadota</taxon>
        <taxon>Gammaproteobacteria</taxon>
        <taxon>Moraxellales</taxon>
        <taxon>Moraxellaceae</taxon>
        <taxon>Moraxella</taxon>
    </lineage>
</organism>
<dbReference type="EMBL" id="UGQC01000001">
    <property type="protein sequence ID" value="STY99195.1"/>
    <property type="molecule type" value="Genomic_DNA"/>
</dbReference>
<accession>A0A1V4H279</accession>
<evidence type="ECO:0000313" key="1">
    <source>
        <dbReference type="EMBL" id="OPH38486.1"/>
    </source>
</evidence>
<dbReference type="Proteomes" id="UP000254107">
    <property type="component" value="Unassembled WGS sequence"/>
</dbReference>
<evidence type="ECO:0000313" key="4">
    <source>
        <dbReference type="Proteomes" id="UP000254107"/>
    </source>
</evidence>
<reference evidence="3" key="1">
    <citation type="submission" date="2017-03" db="EMBL/GenBank/DDBJ databases">
        <title>Draft genome sequence of Moraxella equi CCUG 4950T type strain.</title>
        <authorList>
            <person name="Salva-Serra F."/>
            <person name="Engstrom-Jakobsson H."/>
            <person name="Thorell K."/>
            <person name="Jaen-Luchoro D."/>
            <person name="Gonzales-Siles L."/>
            <person name="Karlsson R."/>
            <person name="Yazdan S."/>
            <person name="Boulund F."/>
            <person name="Johnning A."/>
            <person name="Engstrand L."/>
            <person name="Kristiansson E."/>
            <person name="Moore E."/>
        </authorList>
    </citation>
    <scope>NUCLEOTIDE SEQUENCE [LARGE SCALE GENOMIC DNA]</scope>
    <source>
        <strain evidence="3">CCUG 4441</strain>
    </source>
</reference>
<keyword evidence="2" id="KW-0808">Transferase</keyword>
<dbReference type="Pfam" id="PF10127">
    <property type="entry name" value="RlaP"/>
    <property type="match status" value="1"/>
</dbReference>
<dbReference type="PANTHER" id="PTHR34817:SF2">
    <property type="entry name" value="NUCLEOTIDYLTRANSFERASE"/>
    <property type="match status" value="1"/>
</dbReference>
<reference evidence="1" key="2">
    <citation type="submission" date="2017-03" db="EMBL/GenBank/DDBJ databases">
        <authorList>
            <person name="Afonso C.L."/>
            <person name="Miller P.J."/>
            <person name="Scott M.A."/>
            <person name="Spackman E."/>
            <person name="Goraichik I."/>
            <person name="Dimitrov K.M."/>
            <person name="Suarez D.L."/>
            <person name="Swayne D.E."/>
        </authorList>
    </citation>
    <scope>NUCLEOTIDE SEQUENCE</scope>
    <source>
        <strain evidence="1">CCUG 4441</strain>
    </source>
</reference>
<name>A0A1V4H279_MORLA</name>
<keyword evidence="4" id="KW-1185">Reference proteome</keyword>
<protein>
    <submittedName>
        <fullName evidence="2">Predicted nucleotidyltransferase</fullName>
    </submittedName>
</protein>
<dbReference type="InterPro" id="IPR018775">
    <property type="entry name" value="RlaP"/>
</dbReference>
<dbReference type="GeneID" id="302269225"/>
<dbReference type="EMBL" id="MXAN01000015">
    <property type="protein sequence ID" value="OPH38486.1"/>
    <property type="molecule type" value="Genomic_DNA"/>
</dbReference>
<reference evidence="2 4" key="3">
    <citation type="submission" date="2018-06" db="EMBL/GenBank/DDBJ databases">
        <authorList>
            <consortium name="Pathogen Informatics"/>
            <person name="Doyle S."/>
        </authorList>
    </citation>
    <scope>NUCLEOTIDE SEQUENCE [LARGE SCALE GENOMIC DNA]</scope>
    <source>
        <strain evidence="2 4">NCTC7911</strain>
    </source>
</reference>
<proteinExistence type="predicted"/>
<sequence length="258" mass="30428">MTNTDYHSQITHTLHTTCHVHAITPLHALESGSRAWGFASFDSDFDVRLIYHHTPDWYLQIYDDKDTFEFINHDLFDVPFDIGGWDIKKALVHIHKSNAVIFEWLNSPIIYHGDDEFIKEVKYIQSDFFNPQAVYHHYQGMAKKANGELDISRPIKLKKWCYLIRALLASLWIKEYQTMPPVCMNEMFGLLNPNNVDELNHVIHLKQSHDEKYLYELPLSMQTFTQHLWQTTQDLTFDKKQKGDVGVLNDLFRKIVFK</sequence>
<dbReference type="Proteomes" id="UP000191025">
    <property type="component" value="Unassembled WGS sequence"/>
</dbReference>
<dbReference type="GO" id="GO:0016740">
    <property type="term" value="F:transferase activity"/>
    <property type="evidence" value="ECO:0007669"/>
    <property type="project" value="UniProtKB-KW"/>
</dbReference>